<evidence type="ECO:0000313" key="4">
    <source>
        <dbReference type="Proteomes" id="UP000317093"/>
    </source>
</evidence>
<dbReference type="SMART" id="SM00567">
    <property type="entry name" value="EZ_HEAT"/>
    <property type="match status" value="12"/>
</dbReference>
<feature type="chain" id="PRO_5022245558" evidence="2">
    <location>
        <begin position="21"/>
        <end position="766"/>
    </location>
</feature>
<dbReference type="PROSITE" id="PS50077">
    <property type="entry name" value="HEAT_REPEAT"/>
    <property type="match status" value="1"/>
</dbReference>
<evidence type="ECO:0000313" key="3">
    <source>
        <dbReference type="EMBL" id="QDU59765.1"/>
    </source>
</evidence>
<dbReference type="PANTHER" id="PTHR12697:SF5">
    <property type="entry name" value="DEOXYHYPUSINE HYDROXYLASE"/>
    <property type="match status" value="1"/>
</dbReference>
<dbReference type="EMBL" id="CP036279">
    <property type="protein sequence ID" value="QDU59765.1"/>
    <property type="molecule type" value="Genomic_DNA"/>
</dbReference>
<reference evidence="3 4" key="1">
    <citation type="submission" date="2019-02" db="EMBL/GenBank/DDBJ databases">
        <title>Deep-cultivation of Planctomycetes and their phenomic and genomic characterization uncovers novel biology.</title>
        <authorList>
            <person name="Wiegand S."/>
            <person name="Jogler M."/>
            <person name="Boedeker C."/>
            <person name="Pinto D."/>
            <person name="Vollmers J."/>
            <person name="Rivas-Marin E."/>
            <person name="Kohn T."/>
            <person name="Peeters S.H."/>
            <person name="Heuer A."/>
            <person name="Rast P."/>
            <person name="Oberbeckmann S."/>
            <person name="Bunk B."/>
            <person name="Jeske O."/>
            <person name="Meyerdierks A."/>
            <person name="Storesund J.E."/>
            <person name="Kallscheuer N."/>
            <person name="Luecker S."/>
            <person name="Lage O.M."/>
            <person name="Pohl T."/>
            <person name="Merkel B.J."/>
            <person name="Hornburger P."/>
            <person name="Mueller R.-W."/>
            <person name="Bruemmer F."/>
            <person name="Labrenz M."/>
            <person name="Spormann A.M."/>
            <person name="Op den Camp H."/>
            <person name="Overmann J."/>
            <person name="Amann R."/>
            <person name="Jetten M.S.M."/>
            <person name="Mascher T."/>
            <person name="Medema M.H."/>
            <person name="Devos D.P."/>
            <person name="Kaster A.-K."/>
            <person name="Ovreas L."/>
            <person name="Rohde M."/>
            <person name="Galperin M.Y."/>
            <person name="Jogler C."/>
        </authorList>
    </citation>
    <scope>NUCLEOTIDE SEQUENCE [LARGE SCALE GENOMIC DNA]</scope>
    <source>
        <strain evidence="3 4">Pan216</strain>
    </source>
</reference>
<name>A0A518AYG0_9BACT</name>
<evidence type="ECO:0000256" key="2">
    <source>
        <dbReference type="SAM" id="SignalP"/>
    </source>
</evidence>
<dbReference type="AlphaFoldDB" id="A0A518AYG0"/>
<accession>A0A518AYG0</accession>
<sequence length="766" mass="80378" precursor="true">MYPTRWLPTLALLFSLAATAFGQQADADLDSLVKALNDDNVQTRLQAIFELEQLGPKAIPGLLEALKNSDPRVRSEALVALSMLGPNANEAVPQLAKNLRSDDAQLREMSMLALGGIGPPAASAVEPLEKLLDGEDNHLAVDASLALLHIKPDDPEIRSRILKAALTGLRSSNPHTINESIFALSLLGSDAESAIPQLVEEISSAMSPERVAKAAAALGSIGVNSQAVTNALVKAFASDNPQVQGNALQALVRVRPATDPQVETLAKLLGGENETYRGMAFQGLLGLAGTSTTALDALLRFFPKATPEMTAAALDALDDTGTRMVPAFVKALGDEATRGAALKALSHLGPDAAGAVPALEGLLASPDSATKLQTLLVLAHIRSGAAPATDKIAALLDDADPQIAQAAAYALGKIGPGAKAAVPLLTAKLSSQETFLPIASAWALTNIVPDDSAVVERALPLLAKGFEEKRPQVIFEFAESVDHLGPKALPLLPTLLSVAKDGTREPVVRATAIYAIGAIGPDAKEESLGFLLKQLEAKDASVRLAAIYALANVDPQHGRRLTQLVPILLSVLEERDDVAHVQAIEALSELAEHEPEVVTELAKALQDADVHERASILAALAELGEQSQPALPAIREMLKDDRAPVRYNAGFAVGKIGPSAKEAVPDLKAGLSHPDPFQQITNAYALARVVPDDPIIAQQVLPLLERGLTTGDARVRLAIIDVLAELGPRAAPAKAAVEAATNDREPAIRRRAQRALKKLEASGTSS</sequence>
<dbReference type="InterPro" id="IPR016024">
    <property type="entry name" value="ARM-type_fold"/>
</dbReference>
<dbReference type="GO" id="GO:0016491">
    <property type="term" value="F:oxidoreductase activity"/>
    <property type="evidence" value="ECO:0007669"/>
    <property type="project" value="TreeGrafter"/>
</dbReference>
<dbReference type="Proteomes" id="UP000317093">
    <property type="component" value="Chromosome"/>
</dbReference>
<keyword evidence="2" id="KW-0732">Signal</keyword>
<keyword evidence="4" id="KW-1185">Reference proteome</keyword>
<dbReference type="InterPro" id="IPR021133">
    <property type="entry name" value="HEAT_type_2"/>
</dbReference>
<dbReference type="SUPFAM" id="SSF48371">
    <property type="entry name" value="ARM repeat"/>
    <property type="match status" value="1"/>
</dbReference>
<feature type="signal peptide" evidence="2">
    <location>
        <begin position="1"/>
        <end position="20"/>
    </location>
</feature>
<dbReference type="InterPro" id="IPR004155">
    <property type="entry name" value="PBS_lyase_HEAT"/>
</dbReference>
<comment type="function">
    <text evidence="1">Catalyzes the hydroxylation of the N(6)-(4-aminobutyl)-L-lysine intermediate produced by deoxyhypusine synthase/DHPS on a critical lysine of the eukaryotic translation initiation factor 5A/eIF-5A. This is the second step of the post-translational modification of that lysine into an unusual amino acid residue named hypusine. Hypusination is unique to mature eIF-5A factor and is essential for its function.</text>
</comment>
<evidence type="ECO:0000256" key="1">
    <source>
        <dbReference type="ARBA" id="ARBA00045876"/>
    </source>
</evidence>
<protein>
    <submittedName>
        <fullName evidence="3">HEAT repeat protein</fullName>
    </submittedName>
</protein>
<dbReference type="PANTHER" id="PTHR12697">
    <property type="entry name" value="PBS LYASE HEAT-LIKE PROTEIN"/>
    <property type="match status" value="1"/>
</dbReference>
<dbReference type="Gene3D" id="1.25.10.10">
    <property type="entry name" value="Leucine-rich Repeat Variant"/>
    <property type="match status" value="5"/>
</dbReference>
<dbReference type="InterPro" id="IPR011989">
    <property type="entry name" value="ARM-like"/>
</dbReference>
<dbReference type="Pfam" id="PF13646">
    <property type="entry name" value="HEAT_2"/>
    <property type="match status" value="4"/>
</dbReference>
<organism evidence="3 4">
    <name type="scientific">Kolteria novifilia</name>
    <dbReference type="NCBI Taxonomy" id="2527975"/>
    <lineage>
        <taxon>Bacteria</taxon>
        <taxon>Pseudomonadati</taxon>
        <taxon>Planctomycetota</taxon>
        <taxon>Planctomycetia</taxon>
        <taxon>Kolteriales</taxon>
        <taxon>Kolteriaceae</taxon>
        <taxon>Kolteria</taxon>
    </lineage>
</organism>
<dbReference type="KEGG" id="knv:Pan216_05970"/>
<gene>
    <name evidence="3" type="ORF">Pan216_05970</name>
</gene>
<proteinExistence type="predicted"/>
<dbReference type="RefSeq" id="WP_419193196.1">
    <property type="nucleotide sequence ID" value="NZ_CP036279.1"/>
</dbReference>